<proteinExistence type="predicted"/>
<dbReference type="SUPFAM" id="SSF56059">
    <property type="entry name" value="Glutathione synthetase ATP-binding domain-like"/>
    <property type="match status" value="1"/>
</dbReference>
<dbReference type="PATRIC" id="fig|162209.4.peg.477"/>
<dbReference type="Pfam" id="PF14398">
    <property type="entry name" value="ATPgrasp_YheCD"/>
    <property type="match status" value="1"/>
</dbReference>
<dbReference type="OrthoDB" id="7869153at2"/>
<evidence type="ECO:0000313" key="2">
    <source>
        <dbReference type="Proteomes" id="UP000061660"/>
    </source>
</evidence>
<gene>
    <name evidence="1" type="ORF">IJ22_04520</name>
</gene>
<dbReference type="RefSeq" id="WP_062406931.1">
    <property type="nucleotide sequence ID" value="NZ_BJCS01000002.1"/>
</dbReference>
<accession>A0A0U2U3D7</accession>
<protein>
    <submittedName>
        <fullName evidence="1">Endospore coat-associated protein</fullName>
    </submittedName>
</protein>
<sequence>MGAIIQRKQKRPTLAILTYADKKRVFRGNQDNFVDLIRIGKERGVQVYVMTTSDFKLSGKHVPGYSYHPSTKSWTKQRMPLPHVVYNRIPYRKFELYPEVQQVIQTCLRHGQIHFFNPAFFNKWNLFEWINKSQKTRPFIPVTERLSSSTELHKMLLAYPFLYLKPIRGKAGKGIMRVSRISGGRSKGNSYELSIQNKTKSHISRYSTVSELWTEIQRQINSKEYIMQQGIVLSSYKQRPFDLRVLVQKNGKGRWTITGIGARLAGKSSITTHVPRGGSIDNPVKLLNSSFGTAGSKRIIREARKTALIIAKQIEKSYGYSLGEMSMDLGVDQIGHIWFFEANSKPMKFDEPPIRKKSLENLIDYSIYLCKRKPKRFFKKNSTMSAIKSIADESR</sequence>
<dbReference type="Proteomes" id="UP000061660">
    <property type="component" value="Chromosome"/>
</dbReference>
<organism evidence="1 2">
    <name type="scientific">Paenibacillus naphthalenovorans</name>
    <dbReference type="NCBI Taxonomy" id="162209"/>
    <lineage>
        <taxon>Bacteria</taxon>
        <taxon>Bacillati</taxon>
        <taxon>Bacillota</taxon>
        <taxon>Bacilli</taxon>
        <taxon>Bacillales</taxon>
        <taxon>Paenibacillaceae</taxon>
        <taxon>Paenibacillus</taxon>
    </lineage>
</organism>
<reference evidence="2" key="1">
    <citation type="submission" date="2015-12" db="EMBL/GenBank/DDBJ databases">
        <title>Complete genome sequences of two moderately thermophilic Paenibacillus species.</title>
        <authorList>
            <person name="Butler R.III."/>
            <person name="Wang J."/>
            <person name="Stark B.C."/>
            <person name="Pombert J.-F."/>
        </authorList>
    </citation>
    <scope>NUCLEOTIDE SEQUENCE [LARGE SCALE GENOMIC DNA]</scope>
    <source>
        <strain evidence="2">32O-Y</strain>
    </source>
</reference>
<reference evidence="1 2" key="2">
    <citation type="journal article" date="2016" name="Genome Announc.">
        <title>Complete Genome Sequences of Two Interactive Moderate Thermophiles, Paenibacillus napthalenovorans 32O-Y and Paenibacillus sp. 32O-W.</title>
        <authorList>
            <person name="Butler R.R.III."/>
            <person name="Wang J."/>
            <person name="Stark B.C."/>
            <person name="Pombert J.F."/>
        </authorList>
    </citation>
    <scope>NUCLEOTIDE SEQUENCE [LARGE SCALE GENOMIC DNA]</scope>
    <source>
        <strain evidence="1 2">32O-Y</strain>
    </source>
</reference>
<name>A0A0U2U3D7_9BACL</name>
<keyword evidence="2" id="KW-1185">Reference proteome</keyword>
<dbReference type="KEGG" id="pnp:IJ22_04520"/>
<dbReference type="STRING" id="162209.IJ22_04520"/>
<evidence type="ECO:0000313" key="1">
    <source>
        <dbReference type="EMBL" id="ALS20840.1"/>
    </source>
</evidence>
<dbReference type="EMBL" id="CP013652">
    <property type="protein sequence ID" value="ALS20840.1"/>
    <property type="molecule type" value="Genomic_DNA"/>
</dbReference>
<dbReference type="InterPro" id="IPR026838">
    <property type="entry name" value="YheC/D"/>
</dbReference>
<dbReference type="AlphaFoldDB" id="A0A0U2U3D7"/>